<name>H1A4Y1_TAEGU</name>
<dbReference type="GO" id="GO:0005929">
    <property type="term" value="C:cilium"/>
    <property type="evidence" value="ECO:0007669"/>
    <property type="project" value="UniProtKB-SubCell"/>
</dbReference>
<reference evidence="6" key="3">
    <citation type="submission" date="2025-09" db="UniProtKB">
        <authorList>
            <consortium name="Ensembl"/>
        </authorList>
    </citation>
    <scope>IDENTIFICATION</scope>
</reference>
<sequence length="592" mass="70365">MFPSVPPPCQVTLHTPCHARSPLSAPAMPAARTPLSAPPRHVIPQCPRHARTPLSAPAAMMPLPSRARPLINGGAPSAMAARPPPRPQPPCRSHTQRSREIPGCAPHEVALLAKPPKRDLVDEAILAARLVEEEQREQERDLRVFRHHRNVCDWHKGGEDKWMQRAAERKVRATLQQYLQEIEVRRERLRDFLEAEESRHLAEVNALDEEKAQQREVKMKEQAKLLREKREQERLQVVAEKREQQFRNRCHEYQEHCKKQSEKELGDCQLAQQTLKETLKKEEKMQEQKLEEICEKELLAKDKEAELKAREAAARIREMVDVRESQVAVHAARREEKKQEIRQDAERLQEELHRLEKENEDLERKKQYQQKECRDMWLKALQDRQKHLDAEKQIQLAEEKVILENDFQDPDKEYVMIRNKKQTLLKEQLSYLDHLAEQLRKEKEKEREDEEIFKEERDQIWAERVERLKQEREARFQLLRDVVNTRQSQMKEKLQKKEERKIEIAEEKKAMAEAVRQFEYEEAERHKRKAQKAKEYRDQLTSQIAYQQWLQKAEEEKRKKEHESNMEAEREYQEKIKLILSKPSTAKKSINA</sequence>
<feature type="coiled-coil region" evidence="4">
    <location>
        <begin position="268"/>
        <end position="296"/>
    </location>
</feature>
<feature type="coiled-coil region" evidence="4">
    <location>
        <begin position="331"/>
        <end position="372"/>
    </location>
</feature>
<evidence type="ECO:0000256" key="4">
    <source>
        <dbReference type="SAM" id="Coils"/>
    </source>
</evidence>
<feature type="compositionally biased region" description="Low complexity" evidence="5">
    <location>
        <begin position="71"/>
        <end position="81"/>
    </location>
</feature>
<reference evidence="6 7" key="1">
    <citation type="journal article" date="2010" name="Nature">
        <title>The genome of a songbird.</title>
        <authorList>
            <person name="Warren W.C."/>
            <person name="Clayton D.F."/>
            <person name="Ellegren H."/>
            <person name="Arnold A.P."/>
            <person name="Hillier L.W."/>
            <person name="Kunstner A."/>
            <person name="Searle S."/>
            <person name="White S."/>
            <person name="Vilella A.J."/>
            <person name="Fairley S."/>
            <person name="Heger A."/>
            <person name="Kong L."/>
            <person name="Ponting C.P."/>
            <person name="Jarvis E.D."/>
            <person name="Mello C.V."/>
            <person name="Minx P."/>
            <person name="Lovell P."/>
            <person name="Velho T.A."/>
            <person name="Ferris M."/>
            <person name="Balakrishnan C.N."/>
            <person name="Sinha S."/>
            <person name="Blatti C."/>
            <person name="London S.E."/>
            <person name="Li Y."/>
            <person name="Lin Y.C."/>
            <person name="George J."/>
            <person name="Sweedler J."/>
            <person name="Southey B."/>
            <person name="Gunaratne P."/>
            <person name="Watson M."/>
            <person name="Nam K."/>
            <person name="Backstrom N."/>
            <person name="Smeds L."/>
            <person name="Nabholz B."/>
            <person name="Itoh Y."/>
            <person name="Whitney O."/>
            <person name="Pfenning A.R."/>
            <person name="Howard J."/>
            <person name="Volker M."/>
            <person name="Skinner B.M."/>
            <person name="Griffin D.K."/>
            <person name="Ye L."/>
            <person name="McLaren W.M."/>
            <person name="Flicek P."/>
            <person name="Quesada V."/>
            <person name="Velasco G."/>
            <person name="Lopez-Otin C."/>
            <person name="Puente X.S."/>
            <person name="Olender T."/>
            <person name="Lancet D."/>
            <person name="Smit A.F."/>
            <person name="Hubley R."/>
            <person name="Konkel M.K."/>
            <person name="Walker J.A."/>
            <person name="Batzer M.A."/>
            <person name="Gu W."/>
            <person name="Pollock D.D."/>
            <person name="Chen L."/>
            <person name="Cheng Z."/>
            <person name="Eichler E.E."/>
            <person name="Stapley J."/>
            <person name="Slate J."/>
            <person name="Ekblom R."/>
            <person name="Birkhead T."/>
            <person name="Burke T."/>
            <person name="Burt D."/>
            <person name="Scharff C."/>
            <person name="Adam I."/>
            <person name="Richard H."/>
            <person name="Sultan M."/>
            <person name="Soldatov A."/>
            <person name="Lehrach H."/>
            <person name="Edwards S.V."/>
            <person name="Yang S.P."/>
            <person name="Li X."/>
            <person name="Graves T."/>
            <person name="Fulton L."/>
            <person name="Nelson J."/>
            <person name="Chinwalla A."/>
            <person name="Hou S."/>
            <person name="Mardis E.R."/>
            <person name="Wilson R.K."/>
        </authorList>
    </citation>
    <scope>NUCLEOTIDE SEQUENCE [LARGE SCALE GENOMIC DNA]</scope>
</reference>
<feature type="region of interest" description="Disordered" evidence="5">
    <location>
        <begin position="551"/>
        <end position="572"/>
    </location>
</feature>
<protein>
    <submittedName>
        <fullName evidence="6">Cilia and flagella associated protein 53</fullName>
    </submittedName>
</protein>
<dbReference type="InterPro" id="IPR043596">
    <property type="entry name" value="CFAP53/TCHP"/>
</dbReference>
<comment type="subcellular location">
    <subcellularLocation>
        <location evidence="1">Cell projection</location>
        <location evidence="1">Cilium</location>
    </subcellularLocation>
</comment>
<feature type="region of interest" description="Disordered" evidence="5">
    <location>
        <begin position="71"/>
        <end position="99"/>
    </location>
</feature>
<gene>
    <name evidence="6" type="primary">CFAP53</name>
</gene>
<dbReference type="OMA" id="EENDRMY"/>
<evidence type="ECO:0000256" key="2">
    <source>
        <dbReference type="ARBA" id="ARBA00023069"/>
    </source>
</evidence>
<keyword evidence="3" id="KW-0966">Cell projection</keyword>
<evidence type="ECO:0000256" key="1">
    <source>
        <dbReference type="ARBA" id="ARBA00004138"/>
    </source>
</evidence>
<evidence type="ECO:0000313" key="7">
    <source>
        <dbReference type="Proteomes" id="UP000007754"/>
    </source>
</evidence>
<proteinExistence type="predicted"/>
<dbReference type="InParanoid" id="H1A4Y1"/>
<dbReference type="PANTHER" id="PTHR31183:SF1">
    <property type="entry name" value="CILIA- AND FLAGELLA-ASSOCIATED PROTEIN 53"/>
    <property type="match status" value="1"/>
</dbReference>
<feature type="coiled-coil region" evidence="4">
    <location>
        <begin position="179"/>
        <end position="243"/>
    </location>
</feature>
<dbReference type="STRING" id="59729.ENSTGUP00000017947"/>
<keyword evidence="4" id="KW-0175">Coiled coil</keyword>
<dbReference type="HOGENOM" id="CLU_036489_0_0_1"/>
<dbReference type="PANTHER" id="PTHR31183">
    <property type="entry name" value="TRICHOPLEIN KERATIN FILAMENT-BINDING PROTEIN FAMILY MEMBER"/>
    <property type="match status" value="1"/>
</dbReference>
<evidence type="ECO:0000256" key="5">
    <source>
        <dbReference type="SAM" id="MobiDB-lite"/>
    </source>
</evidence>
<feature type="compositionally biased region" description="Basic and acidic residues" evidence="5">
    <location>
        <begin position="552"/>
        <end position="572"/>
    </location>
</feature>
<reference evidence="6" key="2">
    <citation type="submission" date="2025-08" db="UniProtKB">
        <authorList>
            <consortium name="Ensembl"/>
        </authorList>
    </citation>
    <scope>IDENTIFICATION</scope>
</reference>
<keyword evidence="7" id="KW-1185">Reference proteome</keyword>
<accession>H1A4Y1</accession>
<keyword evidence="2" id="KW-0969">Cilium</keyword>
<evidence type="ECO:0000313" key="6">
    <source>
        <dbReference type="Ensembl" id="ENSTGUP00000017947.2"/>
    </source>
</evidence>
<dbReference type="AlphaFoldDB" id="H1A4Y1"/>
<dbReference type="Proteomes" id="UP000007754">
    <property type="component" value="Chromosome Z"/>
</dbReference>
<evidence type="ECO:0000256" key="3">
    <source>
        <dbReference type="ARBA" id="ARBA00023273"/>
    </source>
</evidence>
<organism evidence="6 7">
    <name type="scientific">Taeniopygia guttata</name>
    <name type="common">Zebra finch</name>
    <name type="synonym">Poephila guttata</name>
    <dbReference type="NCBI Taxonomy" id="59729"/>
    <lineage>
        <taxon>Eukaryota</taxon>
        <taxon>Metazoa</taxon>
        <taxon>Chordata</taxon>
        <taxon>Craniata</taxon>
        <taxon>Vertebrata</taxon>
        <taxon>Euteleostomi</taxon>
        <taxon>Archelosauria</taxon>
        <taxon>Archosauria</taxon>
        <taxon>Dinosauria</taxon>
        <taxon>Saurischia</taxon>
        <taxon>Theropoda</taxon>
        <taxon>Coelurosauria</taxon>
        <taxon>Aves</taxon>
        <taxon>Neognathae</taxon>
        <taxon>Neoaves</taxon>
        <taxon>Telluraves</taxon>
        <taxon>Australaves</taxon>
        <taxon>Passeriformes</taxon>
        <taxon>Passeroidea</taxon>
        <taxon>Estrildidae</taxon>
        <taxon>Estrildinae</taxon>
        <taxon>Taeniopygia</taxon>
    </lineage>
</organism>
<dbReference type="GeneTree" id="ENSGT01030000235140"/>
<dbReference type="Ensembl" id="ENSTGUT00000018957.2">
    <property type="protein sequence ID" value="ENSTGUP00000017947.2"/>
    <property type="gene ID" value="ENSTGUG00000018125.2"/>
</dbReference>